<dbReference type="Proteomes" id="UP000017175">
    <property type="component" value="Chromosome"/>
</dbReference>
<gene>
    <name evidence="1" type="ORF">B723_05130</name>
</gene>
<organism evidence="1 2">
    <name type="scientific">Pseudomonas fluorescens NCIMB 11764</name>
    <dbReference type="NCBI Taxonomy" id="1221522"/>
    <lineage>
        <taxon>Bacteria</taxon>
        <taxon>Pseudomonadati</taxon>
        <taxon>Pseudomonadota</taxon>
        <taxon>Gammaproteobacteria</taxon>
        <taxon>Pseudomonadales</taxon>
        <taxon>Pseudomonadaceae</taxon>
        <taxon>Pseudomonas</taxon>
    </lineage>
</organism>
<evidence type="ECO:0000313" key="2">
    <source>
        <dbReference type="Proteomes" id="UP000017175"/>
    </source>
</evidence>
<name>A0A0K1QJ77_PSEFL</name>
<evidence type="ECO:0000313" key="1">
    <source>
        <dbReference type="EMBL" id="AKV05811.1"/>
    </source>
</evidence>
<reference evidence="1 2" key="1">
    <citation type="journal article" date="2012" name="J. Bacteriol.">
        <title>Draft genome sequence of the cyanide-utilizing bacterium Pseudomonas fluorescens strain NCIMB 11764.</title>
        <authorList>
            <person name="Vilo C.A."/>
            <person name="Benedik M.J."/>
            <person name="Kunz D.A."/>
            <person name="Dong Q."/>
        </authorList>
    </citation>
    <scope>NUCLEOTIDE SEQUENCE [LARGE SCALE GENOMIC DNA]</scope>
    <source>
        <strain evidence="1 2">NCIMB 11764</strain>
    </source>
</reference>
<protein>
    <submittedName>
        <fullName evidence="1">Uncharacterized protein</fullName>
    </submittedName>
</protein>
<accession>A0A0K1QJ77</accession>
<dbReference type="InterPro" id="IPR049723">
    <property type="entry name" value="BPSL0761-like"/>
</dbReference>
<sequence>MTMPCERTRSIVQTGEFLRELSRDQTLPESVRQQAKRLLRHYPEPWVIFGIGSFEELLQTKDPSDPTREFAIVVHTPQLSSSTDG</sequence>
<dbReference type="RefSeq" id="WP_017341689.1">
    <property type="nucleotide sequence ID" value="NZ_CP010945.1"/>
</dbReference>
<dbReference type="AlphaFoldDB" id="A0A0K1QJ77"/>
<dbReference type="NCBIfam" id="NF041728">
    <property type="entry name" value="BPSL0761_fam"/>
    <property type="match status" value="1"/>
</dbReference>
<dbReference type="EMBL" id="CP010945">
    <property type="protein sequence ID" value="AKV05811.1"/>
    <property type="molecule type" value="Genomic_DNA"/>
</dbReference>
<proteinExistence type="predicted"/>